<evidence type="ECO:0000256" key="10">
    <source>
        <dbReference type="SAM" id="MobiDB-lite"/>
    </source>
</evidence>
<evidence type="ECO:0000256" key="1">
    <source>
        <dbReference type="ARBA" id="ARBA00004496"/>
    </source>
</evidence>
<dbReference type="PANTHER" id="PTHR34981">
    <property type="entry name" value="CELL DIVISION PROTEIN ZAPA"/>
    <property type="match status" value="1"/>
</dbReference>
<keyword evidence="4 11" id="KW-0132">Cell division</keyword>
<comment type="subcellular location">
    <subcellularLocation>
        <location evidence="1">Cytoplasm</location>
    </subcellularLocation>
</comment>
<organism evidence="11 12">
    <name type="scientific">Ruminococcus bromii</name>
    <dbReference type="NCBI Taxonomy" id="40518"/>
    <lineage>
        <taxon>Bacteria</taxon>
        <taxon>Bacillati</taxon>
        <taxon>Bacillota</taxon>
        <taxon>Clostridia</taxon>
        <taxon>Eubacteriales</taxon>
        <taxon>Oscillospiraceae</taxon>
        <taxon>Ruminococcus</taxon>
    </lineage>
</organism>
<reference evidence="11" key="1">
    <citation type="journal article" date="2018" name="Environ. Microbiol.">
        <title>Sporulation capability and amylosome conservation among diverse human colonic and rumen isolates of the keystone starch-degrader Ruminococcus bromii.</title>
        <authorList>
            <person name="Mukhopadhya I."/>
            <person name="Morais S."/>
            <person name="Laverde-Gomez J."/>
            <person name="Sheridan P.O."/>
            <person name="Walker A.W."/>
            <person name="Kelly W."/>
            <person name="Klieve A.V."/>
            <person name="Ouwerkerk D."/>
            <person name="Duncan S.H."/>
            <person name="Louis P."/>
            <person name="Koropatkin N."/>
            <person name="Cockburn D."/>
            <person name="Kibler R."/>
            <person name="Cooper P.J."/>
            <person name="Sandoval C."/>
            <person name="Crost E."/>
            <person name="Juge N."/>
            <person name="Bayer E.A."/>
            <person name="Flint H.J."/>
        </authorList>
    </citation>
    <scope>NUCLEOTIDE SEQUENCE [LARGE SCALE GENOMIC DNA]</scope>
    <source>
        <strain evidence="11">ATCC 27255</strain>
    </source>
</reference>
<keyword evidence="6" id="KW-0131">Cell cycle</keyword>
<evidence type="ECO:0000256" key="7">
    <source>
        <dbReference type="ARBA" id="ARBA00024910"/>
    </source>
</evidence>
<dbReference type="GO" id="GO:0043093">
    <property type="term" value="P:FtsZ-dependent cytokinesis"/>
    <property type="evidence" value="ECO:0007669"/>
    <property type="project" value="TreeGrafter"/>
</dbReference>
<dbReference type="GO" id="GO:0032153">
    <property type="term" value="C:cell division site"/>
    <property type="evidence" value="ECO:0007669"/>
    <property type="project" value="TreeGrafter"/>
</dbReference>
<name>A0A2N0V0E0_9FIRM</name>
<feature type="compositionally biased region" description="Polar residues" evidence="10">
    <location>
        <begin position="164"/>
        <end position="182"/>
    </location>
</feature>
<evidence type="ECO:0000256" key="3">
    <source>
        <dbReference type="ARBA" id="ARBA00022490"/>
    </source>
</evidence>
<dbReference type="GO" id="GO:0030428">
    <property type="term" value="C:cell septum"/>
    <property type="evidence" value="ECO:0007669"/>
    <property type="project" value="TreeGrafter"/>
</dbReference>
<accession>A0A2N0V0E0</accession>
<dbReference type="InterPro" id="IPR036192">
    <property type="entry name" value="Cell_div_ZapA-like_sf"/>
</dbReference>
<comment type="subunit">
    <text evidence="8">Homodimer. Interacts with FtsZ.</text>
</comment>
<keyword evidence="3" id="KW-0963">Cytoplasm</keyword>
<gene>
    <name evidence="11" type="ORF">RBATCC27255_00164</name>
</gene>
<proteinExistence type="predicted"/>
<dbReference type="SUPFAM" id="SSF102829">
    <property type="entry name" value="Cell division protein ZapA-like"/>
    <property type="match status" value="1"/>
</dbReference>
<sequence>MEKKKISVQIEGRNYSLITTDDEKYVHKVANEVVSHIRKVAQSTKQLDTRDCAILAALNFCDDRNKAVKKNKDYVEKADKIIQQTNELNRLCKEYRDKLTESMNDNTRLTMNNRELEKRIAVLRHEVSQLKEKLGSVEKSEEKAESKKSEPETNSVPKGKKISSAKNNITEQSDNIPVNVLSNEAKKTEQELRNEELLGYVPMTQFSLFDEDKK</sequence>
<dbReference type="Proteomes" id="UP000233425">
    <property type="component" value="Unassembled WGS sequence"/>
</dbReference>
<feature type="region of interest" description="Disordered" evidence="10">
    <location>
        <begin position="133"/>
        <end position="182"/>
    </location>
</feature>
<dbReference type="PANTHER" id="PTHR34981:SF1">
    <property type="entry name" value="CELL DIVISION PROTEIN ZAPA"/>
    <property type="match status" value="1"/>
</dbReference>
<dbReference type="InterPro" id="IPR007838">
    <property type="entry name" value="Cell_div_ZapA-like"/>
</dbReference>
<evidence type="ECO:0000313" key="12">
    <source>
        <dbReference type="Proteomes" id="UP000233425"/>
    </source>
</evidence>
<dbReference type="Gene3D" id="6.10.250.790">
    <property type="match status" value="1"/>
</dbReference>
<dbReference type="GO" id="GO:0005829">
    <property type="term" value="C:cytosol"/>
    <property type="evidence" value="ECO:0007669"/>
    <property type="project" value="TreeGrafter"/>
</dbReference>
<feature type="compositionally biased region" description="Basic and acidic residues" evidence="10">
    <location>
        <begin position="133"/>
        <end position="151"/>
    </location>
</feature>
<dbReference type="GO" id="GO:0000917">
    <property type="term" value="P:division septum assembly"/>
    <property type="evidence" value="ECO:0007669"/>
    <property type="project" value="UniProtKB-KW"/>
</dbReference>
<evidence type="ECO:0000256" key="8">
    <source>
        <dbReference type="ARBA" id="ARBA00026068"/>
    </source>
</evidence>
<evidence type="ECO:0000256" key="4">
    <source>
        <dbReference type="ARBA" id="ARBA00022618"/>
    </source>
</evidence>
<keyword evidence="12" id="KW-1185">Reference proteome</keyword>
<dbReference type="InterPro" id="IPR053712">
    <property type="entry name" value="Bac_CellDiv_Activator"/>
</dbReference>
<evidence type="ECO:0000256" key="2">
    <source>
        <dbReference type="ARBA" id="ARBA00015195"/>
    </source>
</evidence>
<comment type="function">
    <text evidence="7">Activator of cell division through the inhibition of FtsZ GTPase activity, therefore promoting FtsZ assembly into bundles of protofilaments necessary for the formation of the division Z ring. It is recruited early at mid-cell but it is not essential for cell division.</text>
</comment>
<evidence type="ECO:0000256" key="5">
    <source>
        <dbReference type="ARBA" id="ARBA00023210"/>
    </source>
</evidence>
<keyword evidence="5" id="KW-0717">Septation</keyword>
<evidence type="ECO:0000313" key="11">
    <source>
        <dbReference type="EMBL" id="PKD32691.1"/>
    </source>
</evidence>
<protein>
    <recommendedName>
        <fullName evidence="2">Cell division protein ZapA</fullName>
    </recommendedName>
    <alternativeName>
        <fullName evidence="9">Z ring-associated protein ZapA</fullName>
    </alternativeName>
</protein>
<dbReference type="AlphaFoldDB" id="A0A2N0V0E0"/>
<evidence type="ECO:0000256" key="9">
    <source>
        <dbReference type="ARBA" id="ARBA00033158"/>
    </source>
</evidence>
<evidence type="ECO:0000256" key="6">
    <source>
        <dbReference type="ARBA" id="ARBA00023306"/>
    </source>
</evidence>
<comment type="caution">
    <text evidence="11">The sequence shown here is derived from an EMBL/GenBank/DDBJ whole genome shotgun (WGS) entry which is preliminary data.</text>
</comment>
<dbReference type="GO" id="GO:0000921">
    <property type="term" value="P:septin ring assembly"/>
    <property type="evidence" value="ECO:0007669"/>
    <property type="project" value="TreeGrafter"/>
</dbReference>
<dbReference type="Pfam" id="PF05164">
    <property type="entry name" value="ZapA"/>
    <property type="match status" value="1"/>
</dbReference>
<dbReference type="EMBL" id="NNSR01000016">
    <property type="protein sequence ID" value="PKD32691.1"/>
    <property type="molecule type" value="Genomic_DNA"/>
</dbReference>
<dbReference type="RefSeq" id="WP_101028320.1">
    <property type="nucleotide sequence ID" value="NZ_CABMMZ010000016.1"/>
</dbReference>